<protein>
    <submittedName>
        <fullName evidence="2">Uncharacterized protein</fullName>
    </submittedName>
</protein>
<dbReference type="EMBL" id="LNAM01000197">
    <property type="protein sequence ID" value="KSV57869.1"/>
    <property type="molecule type" value="Genomic_DNA"/>
</dbReference>
<keyword evidence="1" id="KW-0812">Transmembrane</keyword>
<dbReference type="RefSeq" id="WP_058353924.1">
    <property type="nucleotide sequence ID" value="NZ_CABMMD010000197.1"/>
</dbReference>
<sequence>MSSISYLIFSFTVVFLVVFSLKMSAAKKKSKASEDFWERERKANMTRRVDPDTIEYLKIPVDTLPFQENPDEELQEIQDTIKALSKERLLNLTGLTNTDIKLAYGTANLPLVSQCDQRFTQLARTLYKWASYLLEHGETRKAQTVLEYAVSCQTDISGIYTMLADIYLREYRTEDVAGLILTVEKLPTLMKDSIIQKLKAKLAGQ</sequence>
<comment type="caution">
    <text evidence="2">The sequence shown here is derived from an EMBL/GenBank/DDBJ whole genome shotgun (WGS) entry which is preliminary data.</text>
</comment>
<dbReference type="Proteomes" id="UP000054874">
    <property type="component" value="Unassembled WGS sequence"/>
</dbReference>
<organism evidence="2 3">
    <name type="scientific">Acetivibrio ethanolgignens</name>
    <dbReference type="NCBI Taxonomy" id="290052"/>
    <lineage>
        <taxon>Bacteria</taxon>
        <taxon>Bacillati</taxon>
        <taxon>Bacillota</taxon>
        <taxon>Clostridia</taxon>
        <taxon>Eubacteriales</taxon>
        <taxon>Oscillospiraceae</taxon>
        <taxon>Acetivibrio</taxon>
    </lineage>
</organism>
<keyword evidence="1" id="KW-0472">Membrane</keyword>
<feature type="transmembrane region" description="Helical" evidence="1">
    <location>
        <begin position="6"/>
        <end position="25"/>
    </location>
</feature>
<evidence type="ECO:0000256" key="1">
    <source>
        <dbReference type="SAM" id="Phobius"/>
    </source>
</evidence>
<evidence type="ECO:0000313" key="2">
    <source>
        <dbReference type="EMBL" id="KSV57869.1"/>
    </source>
</evidence>
<name>A0A0V8QBA6_9FIRM</name>
<keyword evidence="3" id="KW-1185">Reference proteome</keyword>
<dbReference type="AlphaFoldDB" id="A0A0V8QBA6"/>
<gene>
    <name evidence="2" type="ORF">ASU35_03925</name>
</gene>
<dbReference type="OrthoDB" id="1767083at2"/>
<evidence type="ECO:0000313" key="3">
    <source>
        <dbReference type="Proteomes" id="UP000054874"/>
    </source>
</evidence>
<accession>A0A0V8QBA6</accession>
<reference evidence="2 3" key="1">
    <citation type="submission" date="2015-11" db="EMBL/GenBank/DDBJ databases">
        <title>Butyribacter intestini gen. nov., sp. nov., a butyric acid-producing bacterium of the family Lachnospiraceae isolated from the human faeces.</title>
        <authorList>
            <person name="Zou Y."/>
            <person name="Xue W."/>
            <person name="Luo G."/>
            <person name="Lv M."/>
        </authorList>
    </citation>
    <scope>NUCLEOTIDE SEQUENCE [LARGE SCALE GENOMIC DNA]</scope>
    <source>
        <strain evidence="2 3">ACET-33324</strain>
    </source>
</reference>
<keyword evidence="1" id="KW-1133">Transmembrane helix</keyword>
<proteinExistence type="predicted"/>